<evidence type="ECO:0000313" key="3">
    <source>
        <dbReference type="Proteomes" id="UP000037035"/>
    </source>
</evidence>
<sequence length="93" mass="10598">NVKYLLHNSTKPYDTGTQDYVFLPHKMKPSTKCKDRDMPDMEKNSGGSFALSKKTKKDPQLNAYRRLPSSNRKTSNTELDKTLILGSPSQCKF</sequence>
<gene>
    <name evidence="2" type="ORF">VP01_9077g1</name>
</gene>
<reference evidence="2 3" key="1">
    <citation type="submission" date="2015-08" db="EMBL/GenBank/DDBJ databases">
        <title>Next Generation Sequencing and Analysis of the Genome of Puccinia sorghi L Schw, the Causal Agent of Maize Common Rust.</title>
        <authorList>
            <person name="Rochi L."/>
            <person name="Burguener G."/>
            <person name="Darino M."/>
            <person name="Turjanski A."/>
            <person name="Kreff E."/>
            <person name="Dieguez M.J."/>
            <person name="Sacco F."/>
        </authorList>
    </citation>
    <scope>NUCLEOTIDE SEQUENCE [LARGE SCALE GENOMIC DNA]</scope>
    <source>
        <strain evidence="2 3">RO10H11247</strain>
    </source>
</reference>
<evidence type="ECO:0000313" key="2">
    <source>
        <dbReference type="EMBL" id="KNZ44527.1"/>
    </source>
</evidence>
<feature type="compositionally biased region" description="Polar residues" evidence="1">
    <location>
        <begin position="68"/>
        <end position="77"/>
    </location>
</feature>
<feature type="compositionally biased region" description="Basic and acidic residues" evidence="1">
    <location>
        <begin position="32"/>
        <end position="43"/>
    </location>
</feature>
<organism evidence="2 3">
    <name type="scientific">Puccinia sorghi</name>
    <dbReference type="NCBI Taxonomy" id="27349"/>
    <lineage>
        <taxon>Eukaryota</taxon>
        <taxon>Fungi</taxon>
        <taxon>Dikarya</taxon>
        <taxon>Basidiomycota</taxon>
        <taxon>Pucciniomycotina</taxon>
        <taxon>Pucciniomycetes</taxon>
        <taxon>Pucciniales</taxon>
        <taxon>Pucciniaceae</taxon>
        <taxon>Puccinia</taxon>
    </lineage>
</organism>
<feature type="region of interest" description="Disordered" evidence="1">
    <location>
        <begin position="29"/>
        <end position="93"/>
    </location>
</feature>
<feature type="non-terminal residue" evidence="2">
    <location>
        <position position="1"/>
    </location>
</feature>
<evidence type="ECO:0000256" key="1">
    <source>
        <dbReference type="SAM" id="MobiDB-lite"/>
    </source>
</evidence>
<comment type="caution">
    <text evidence="2">The sequence shown here is derived from an EMBL/GenBank/DDBJ whole genome shotgun (WGS) entry which is preliminary data.</text>
</comment>
<dbReference type="VEuPathDB" id="FungiDB:VP01_9077g1"/>
<name>A0A0L6U8A6_9BASI</name>
<protein>
    <submittedName>
        <fullName evidence="2">Uncharacterized protein</fullName>
    </submittedName>
</protein>
<dbReference type="AlphaFoldDB" id="A0A0L6U8A6"/>
<dbReference type="Proteomes" id="UP000037035">
    <property type="component" value="Unassembled WGS sequence"/>
</dbReference>
<keyword evidence="3" id="KW-1185">Reference proteome</keyword>
<proteinExistence type="predicted"/>
<dbReference type="EMBL" id="LAVV01014690">
    <property type="protein sequence ID" value="KNZ44527.1"/>
    <property type="molecule type" value="Genomic_DNA"/>
</dbReference>
<accession>A0A0L6U8A6</accession>